<feature type="non-terminal residue" evidence="3">
    <location>
        <position position="1"/>
    </location>
</feature>
<dbReference type="CDD" id="cd00063">
    <property type="entry name" value="FN3"/>
    <property type="match status" value="4"/>
</dbReference>
<dbReference type="PANTHER" id="PTHR46708:SF2">
    <property type="entry name" value="FIBRONECTIN TYPE-III DOMAIN-CONTAINING PROTEIN"/>
    <property type="match status" value="1"/>
</dbReference>
<dbReference type="InterPro" id="IPR013783">
    <property type="entry name" value="Ig-like_fold"/>
</dbReference>
<feature type="domain" description="Fibronectin type-III" evidence="2">
    <location>
        <begin position="165"/>
        <end position="272"/>
    </location>
</feature>
<dbReference type="EMBL" id="GEGO01003868">
    <property type="protein sequence ID" value="JAR91536.1"/>
    <property type="molecule type" value="Transcribed_RNA"/>
</dbReference>
<dbReference type="AlphaFoldDB" id="A0A147BLA7"/>
<dbReference type="PROSITE" id="PS50853">
    <property type="entry name" value="FN3"/>
    <property type="match status" value="4"/>
</dbReference>
<dbReference type="Pfam" id="PF00041">
    <property type="entry name" value="fn3"/>
    <property type="match status" value="1"/>
</dbReference>
<accession>A0A147BLA7</accession>
<protein>
    <submittedName>
        <fullName evidence="3">Putative receptor mediating netrin-dependent axon guidance</fullName>
    </submittedName>
</protein>
<dbReference type="InterPro" id="IPR050991">
    <property type="entry name" value="ECM_Regulatory_Proteins"/>
</dbReference>
<dbReference type="InterPro" id="IPR036116">
    <property type="entry name" value="FN3_sf"/>
</dbReference>
<feature type="domain" description="Fibronectin type-III" evidence="2">
    <location>
        <begin position="381"/>
        <end position="477"/>
    </location>
</feature>
<dbReference type="Gene3D" id="2.60.40.10">
    <property type="entry name" value="Immunoglobulins"/>
    <property type="match status" value="4"/>
</dbReference>
<feature type="non-terminal residue" evidence="3">
    <location>
        <position position="587"/>
    </location>
</feature>
<evidence type="ECO:0000256" key="1">
    <source>
        <dbReference type="ARBA" id="ARBA00022737"/>
    </source>
</evidence>
<dbReference type="InterPro" id="IPR003961">
    <property type="entry name" value="FN3_dom"/>
</dbReference>
<name>A0A147BLA7_IXORI</name>
<feature type="domain" description="Fibronectin type-III" evidence="2">
    <location>
        <begin position="481"/>
        <end position="583"/>
    </location>
</feature>
<dbReference type="PANTHER" id="PTHR46708">
    <property type="entry name" value="TENASCIN"/>
    <property type="match status" value="1"/>
</dbReference>
<proteinExistence type="predicted"/>
<keyword evidence="3" id="KW-0675">Receptor</keyword>
<evidence type="ECO:0000313" key="3">
    <source>
        <dbReference type="EMBL" id="JAR91536.1"/>
    </source>
</evidence>
<sequence>APREKFQFAEDTYPCRFNYPHLSWPSTAVCDGRAHCWRSFETDEHEEMCAPREYLIQDLQLTANLTTANSTLLTWSPGVELSGHRESPLKLSGYFLTVKSQGRTSLKTLEPTLREYNVSFLIPWTEYKITLRRFYTNSDKDLGPQMRLGRAAAVELRTSAYNPSAPRELKVISTGQENVNLHIMDPITWNGLPFKYHVRWEPQSSIRGLPGNMEIDIPSTRPDDQNWMNCSLSLEPGEMYRVFVLAENADEDQNITFQSPEIFLDIATTPGDAVGLHADPLNSHELLVSWRVFSPAEFFQVTVSYLDGNFTLIQPEDFENLYPIRVQTRILVDGVVMKSSVRSVIVDKLPPSRNCTVTLEACNLDGCGTALTTWAVTRPAVPKPVITGVSSNSTSSFQVTWTFPDRDTAFYDGFLVRYCSSASSCRESYAHANSICVINLSPDTIFDIQVRARIKHTDGRVELGPAATAQVSTWKEVPLAPGLKVRASEEKSDVLVFSWTFVNGSVDYLQLSVEENIWTNCTDDVACDMATMYGSTPELTTGFIRLNNLEPYTTYNVSIRGCNDAGCGEESTLNVRTGMAAPSEPVG</sequence>
<evidence type="ECO:0000259" key="2">
    <source>
        <dbReference type="PROSITE" id="PS50853"/>
    </source>
</evidence>
<reference evidence="3" key="1">
    <citation type="journal article" date="2018" name="PLoS Negl. Trop. Dis.">
        <title>Sialome diversity of ticks revealed by RNAseq of single tick salivary glands.</title>
        <authorList>
            <person name="Perner J."/>
            <person name="Kropackova S."/>
            <person name="Kopacek P."/>
            <person name="Ribeiro J.M."/>
        </authorList>
    </citation>
    <scope>NUCLEOTIDE SEQUENCE</scope>
    <source>
        <strain evidence="3">Siblings of single egg batch collected in Ceske Budejovice</strain>
        <tissue evidence="3">Salivary glands</tissue>
    </source>
</reference>
<keyword evidence="1" id="KW-0677">Repeat</keyword>
<organism evidence="3">
    <name type="scientific">Ixodes ricinus</name>
    <name type="common">Common tick</name>
    <name type="synonym">Acarus ricinus</name>
    <dbReference type="NCBI Taxonomy" id="34613"/>
    <lineage>
        <taxon>Eukaryota</taxon>
        <taxon>Metazoa</taxon>
        <taxon>Ecdysozoa</taxon>
        <taxon>Arthropoda</taxon>
        <taxon>Chelicerata</taxon>
        <taxon>Arachnida</taxon>
        <taxon>Acari</taxon>
        <taxon>Parasitiformes</taxon>
        <taxon>Ixodida</taxon>
        <taxon>Ixodoidea</taxon>
        <taxon>Ixodidae</taxon>
        <taxon>Ixodinae</taxon>
        <taxon>Ixodes</taxon>
    </lineage>
</organism>
<dbReference type="SMART" id="SM00060">
    <property type="entry name" value="FN3"/>
    <property type="match status" value="5"/>
</dbReference>
<dbReference type="SUPFAM" id="SSF49265">
    <property type="entry name" value="Fibronectin type III"/>
    <property type="match status" value="3"/>
</dbReference>
<feature type="domain" description="Fibronectin type-III" evidence="2">
    <location>
        <begin position="55"/>
        <end position="154"/>
    </location>
</feature>